<sequence>MDLKDEEKIFLLKLARKTLEAYFERRKLEITPPSSPNISSPAGAFVTLHKHGELRGCIGCFQSEKPLYQVVQEMALSSALNDPRFPPLSADELPEIEIEISVLSPLRKGGPEEVEVGKHGVYLIKGYFRGVLLPQVAVEHGWDRETFLDHVCLKAGLPPRCWQDPETELYLFTAEVFSEKDFGLAPSQKIL</sequence>
<dbReference type="PANTHER" id="PTHR13016">
    <property type="entry name" value="AMMECR1 HOMOLOG"/>
    <property type="match status" value="1"/>
</dbReference>
<dbReference type="PROSITE" id="PS51112">
    <property type="entry name" value="AMMECR1"/>
    <property type="match status" value="1"/>
</dbReference>
<protein>
    <recommendedName>
        <fullName evidence="1">AMMECR1 domain-containing protein</fullName>
    </recommendedName>
</protein>
<dbReference type="PANTHER" id="PTHR13016:SF0">
    <property type="entry name" value="AMME SYNDROME CANDIDATE GENE 1 PROTEIN"/>
    <property type="match status" value="1"/>
</dbReference>
<gene>
    <name evidence="2" type="ORF">TDIS_1331</name>
</gene>
<keyword evidence="3" id="KW-1185">Reference proteome</keyword>
<dbReference type="STRING" id="999894.TDIS_1331"/>
<feature type="domain" description="AMMECR1" evidence="1">
    <location>
        <begin position="6"/>
        <end position="188"/>
    </location>
</feature>
<dbReference type="InterPro" id="IPR027623">
    <property type="entry name" value="AmmeMemoSam_A"/>
</dbReference>
<dbReference type="Gene3D" id="3.30.700.20">
    <property type="entry name" value="Hypothetical protein ph0010, domain 1"/>
    <property type="match status" value="1"/>
</dbReference>
<dbReference type="PATRIC" id="fig|999894.6.peg.1329"/>
<name>A0A179D527_9BACT</name>
<dbReference type="InterPro" id="IPR002733">
    <property type="entry name" value="AMMECR1_domain"/>
</dbReference>
<dbReference type="Gene3D" id="3.30.1490.150">
    <property type="entry name" value="Hypothetical protein ph0010, domain 2"/>
    <property type="match status" value="1"/>
</dbReference>
<dbReference type="HAMAP" id="MF_00645">
    <property type="entry name" value="AMMECR1"/>
    <property type="match status" value="1"/>
</dbReference>
<organism evidence="2 3">
    <name type="scientific">Thermosulfurimonas dismutans</name>
    <dbReference type="NCBI Taxonomy" id="999894"/>
    <lineage>
        <taxon>Bacteria</taxon>
        <taxon>Pseudomonadati</taxon>
        <taxon>Thermodesulfobacteriota</taxon>
        <taxon>Thermodesulfobacteria</taxon>
        <taxon>Thermodesulfobacteriales</taxon>
        <taxon>Thermodesulfobacteriaceae</taxon>
        <taxon>Thermosulfurimonas</taxon>
    </lineage>
</organism>
<evidence type="ECO:0000313" key="3">
    <source>
        <dbReference type="Proteomes" id="UP000078390"/>
    </source>
</evidence>
<dbReference type="OrthoDB" id="9782820at2"/>
<dbReference type="SUPFAM" id="SSF143447">
    <property type="entry name" value="AMMECR1-like"/>
    <property type="match status" value="1"/>
</dbReference>
<dbReference type="InterPro" id="IPR023472">
    <property type="entry name" value="Uncharacterised_MJ0810"/>
</dbReference>
<evidence type="ECO:0000259" key="1">
    <source>
        <dbReference type="PROSITE" id="PS51112"/>
    </source>
</evidence>
<dbReference type="NCBIfam" id="TIGR04335">
    <property type="entry name" value="AmmeMemoSam_A"/>
    <property type="match status" value="1"/>
</dbReference>
<dbReference type="InterPro" id="IPR027485">
    <property type="entry name" value="AMMECR1_N"/>
</dbReference>
<dbReference type="Pfam" id="PF01871">
    <property type="entry name" value="AMMECR1"/>
    <property type="match status" value="1"/>
</dbReference>
<dbReference type="InterPro" id="IPR023473">
    <property type="entry name" value="AMMECR1"/>
</dbReference>
<dbReference type="InterPro" id="IPR036071">
    <property type="entry name" value="AMMECR1_dom_sf"/>
</dbReference>
<dbReference type="Proteomes" id="UP000078390">
    <property type="component" value="Unassembled WGS sequence"/>
</dbReference>
<comment type="caution">
    <text evidence="2">The sequence shown here is derived from an EMBL/GenBank/DDBJ whole genome shotgun (WGS) entry which is preliminary data.</text>
</comment>
<dbReference type="NCBIfam" id="TIGR00296">
    <property type="entry name" value="TIGR00296 family protein"/>
    <property type="match status" value="1"/>
</dbReference>
<evidence type="ECO:0000313" key="2">
    <source>
        <dbReference type="EMBL" id="OAQ20562.1"/>
    </source>
</evidence>
<proteinExistence type="inferred from homology"/>
<dbReference type="RefSeq" id="WP_068670573.1">
    <property type="nucleotide sequence ID" value="NZ_LWLG01000009.1"/>
</dbReference>
<reference evidence="2 3" key="1">
    <citation type="submission" date="2016-04" db="EMBL/GenBank/DDBJ databases">
        <title>Genome analysis of Thermosulfurimonas dismutans, the first thermophilic sulfur-disproportionating bacterium of the phylum Thermodesulfobacteria.</title>
        <authorList>
            <person name="Mardanov A.V."/>
            <person name="Beletsky A.V."/>
            <person name="Kadnikov V.V."/>
            <person name="Slobodkin A.I."/>
            <person name="Ravin N.V."/>
        </authorList>
    </citation>
    <scope>NUCLEOTIDE SEQUENCE [LARGE SCALE GENOMIC DNA]</scope>
    <source>
        <strain evidence="2 3">S95</strain>
    </source>
</reference>
<dbReference type="AlphaFoldDB" id="A0A179D527"/>
<accession>A0A179D527</accession>
<dbReference type="EMBL" id="LWLG01000009">
    <property type="protein sequence ID" value="OAQ20562.1"/>
    <property type="molecule type" value="Genomic_DNA"/>
</dbReference>